<protein>
    <submittedName>
        <fullName evidence="2">Uncharacterized protein</fullName>
    </submittedName>
</protein>
<organism evidence="2 3">
    <name type="scientific">Calocera viscosa (strain TUFC12733)</name>
    <dbReference type="NCBI Taxonomy" id="1330018"/>
    <lineage>
        <taxon>Eukaryota</taxon>
        <taxon>Fungi</taxon>
        <taxon>Dikarya</taxon>
        <taxon>Basidiomycota</taxon>
        <taxon>Agaricomycotina</taxon>
        <taxon>Dacrymycetes</taxon>
        <taxon>Dacrymycetales</taxon>
        <taxon>Dacrymycetaceae</taxon>
        <taxon>Calocera</taxon>
    </lineage>
</organism>
<evidence type="ECO:0000313" key="3">
    <source>
        <dbReference type="Proteomes" id="UP000076738"/>
    </source>
</evidence>
<name>A0A167GZQ4_CALVF</name>
<feature type="region of interest" description="Disordered" evidence="1">
    <location>
        <begin position="19"/>
        <end position="41"/>
    </location>
</feature>
<evidence type="ECO:0000256" key="1">
    <source>
        <dbReference type="SAM" id="MobiDB-lite"/>
    </source>
</evidence>
<dbReference type="OrthoDB" id="10473185at2759"/>
<keyword evidence="3" id="KW-1185">Reference proteome</keyword>
<accession>A0A167GZQ4</accession>
<evidence type="ECO:0000313" key="2">
    <source>
        <dbReference type="EMBL" id="KZO91077.1"/>
    </source>
</evidence>
<dbReference type="AlphaFoldDB" id="A0A167GZQ4"/>
<reference evidence="2 3" key="1">
    <citation type="journal article" date="2016" name="Mol. Biol. Evol.">
        <title>Comparative Genomics of Early-Diverging Mushroom-Forming Fungi Provides Insights into the Origins of Lignocellulose Decay Capabilities.</title>
        <authorList>
            <person name="Nagy L.G."/>
            <person name="Riley R."/>
            <person name="Tritt A."/>
            <person name="Adam C."/>
            <person name="Daum C."/>
            <person name="Floudas D."/>
            <person name="Sun H."/>
            <person name="Yadav J.S."/>
            <person name="Pangilinan J."/>
            <person name="Larsson K.H."/>
            <person name="Matsuura K."/>
            <person name="Barry K."/>
            <person name="Labutti K."/>
            <person name="Kuo R."/>
            <person name="Ohm R.A."/>
            <person name="Bhattacharya S.S."/>
            <person name="Shirouzu T."/>
            <person name="Yoshinaga Y."/>
            <person name="Martin F.M."/>
            <person name="Grigoriev I.V."/>
            <person name="Hibbett D.S."/>
        </authorList>
    </citation>
    <scope>NUCLEOTIDE SEQUENCE [LARGE SCALE GENOMIC DNA]</scope>
    <source>
        <strain evidence="2 3">TUFC12733</strain>
    </source>
</reference>
<dbReference type="EMBL" id="KV417329">
    <property type="protein sequence ID" value="KZO91077.1"/>
    <property type="molecule type" value="Genomic_DNA"/>
</dbReference>
<gene>
    <name evidence="2" type="ORF">CALVIDRAFT_368721</name>
</gene>
<feature type="compositionally biased region" description="Polar residues" evidence="1">
    <location>
        <begin position="31"/>
        <end position="41"/>
    </location>
</feature>
<dbReference type="Proteomes" id="UP000076738">
    <property type="component" value="Unassembled WGS sequence"/>
</dbReference>
<proteinExistence type="predicted"/>
<sequence>MSAFVDDIFQRRASRDLPFLSAPGSPHDADTSPSSPISNGSLWGWRSQRPLCISRDTSPQSGGHIIAMQLLSLDHLLSTPGGMVLSTPLILQCTYGSVDGKYTKIKDCGKVTCSNSENWDPEAKAPQSPPKK</sequence>